<keyword evidence="1" id="KW-0614">Plasmid</keyword>
<reference evidence="1" key="1">
    <citation type="submission" date="2022-08" db="EMBL/GenBank/DDBJ databases">
        <title>Alicyclobacillus fastidiosus DSM 17978, complete genome.</title>
        <authorList>
            <person name="Wang Q."/>
            <person name="Cai R."/>
            <person name="Wang Z."/>
        </authorList>
    </citation>
    <scope>NUCLEOTIDE SEQUENCE</scope>
    <source>
        <strain evidence="1">DSM 17978</strain>
        <plasmid evidence="1">unnamed3</plasmid>
    </source>
</reference>
<keyword evidence="2" id="KW-1185">Reference proteome</keyword>
<name>A0ABY6ZQ71_9BACL</name>
<organism evidence="1 2">
    <name type="scientific">Alicyclobacillus fastidiosus</name>
    <dbReference type="NCBI Taxonomy" id="392011"/>
    <lineage>
        <taxon>Bacteria</taxon>
        <taxon>Bacillati</taxon>
        <taxon>Bacillota</taxon>
        <taxon>Bacilli</taxon>
        <taxon>Bacillales</taxon>
        <taxon>Alicyclobacillaceae</taxon>
        <taxon>Alicyclobacillus</taxon>
    </lineage>
</organism>
<gene>
    <name evidence="1" type="ORF">NZD89_29185</name>
</gene>
<geneLocation type="plasmid" evidence="1 2">
    <name>unnamed3</name>
</geneLocation>
<proteinExistence type="predicted"/>
<sequence length="69" mass="7714">MMSKELLMMLGVIFRLNSLHIMISITKIEEWKIGTTETKEVVLLPGAMSIREIKIVMIGKVGLNLEIGA</sequence>
<dbReference type="EMBL" id="CP104070">
    <property type="protein sequence ID" value="WAH45034.1"/>
    <property type="molecule type" value="Genomic_DNA"/>
</dbReference>
<dbReference type="RefSeq" id="WP_268008907.1">
    <property type="nucleotide sequence ID" value="NZ_CP104070.1"/>
</dbReference>
<evidence type="ECO:0000313" key="2">
    <source>
        <dbReference type="Proteomes" id="UP001164761"/>
    </source>
</evidence>
<protein>
    <submittedName>
        <fullName evidence="1">Uncharacterized protein</fullName>
    </submittedName>
</protein>
<evidence type="ECO:0000313" key="1">
    <source>
        <dbReference type="EMBL" id="WAH45034.1"/>
    </source>
</evidence>
<dbReference type="Proteomes" id="UP001164761">
    <property type="component" value="Plasmid unnamed3"/>
</dbReference>
<accession>A0ABY6ZQ71</accession>